<dbReference type="AlphaFoldDB" id="A0A5S5CXB1"/>
<feature type="transmembrane region" description="Helical" evidence="1">
    <location>
        <begin position="147"/>
        <end position="169"/>
    </location>
</feature>
<proteinExistence type="predicted"/>
<evidence type="ECO:0000313" key="3">
    <source>
        <dbReference type="Proteomes" id="UP000325105"/>
    </source>
</evidence>
<organism evidence="2 3">
    <name type="scientific">Sphingobacterium allocomposti</name>
    <dbReference type="NCBI Taxonomy" id="415956"/>
    <lineage>
        <taxon>Bacteria</taxon>
        <taxon>Pseudomonadati</taxon>
        <taxon>Bacteroidota</taxon>
        <taxon>Sphingobacteriia</taxon>
        <taxon>Sphingobacteriales</taxon>
        <taxon>Sphingobacteriaceae</taxon>
        <taxon>Sphingobacterium</taxon>
    </lineage>
</organism>
<keyword evidence="1" id="KW-0472">Membrane</keyword>
<comment type="caution">
    <text evidence="2">The sequence shown here is derived from an EMBL/GenBank/DDBJ whole genome shotgun (WGS) entry which is preliminary data.</text>
</comment>
<dbReference type="EMBL" id="VNHX01000035">
    <property type="protein sequence ID" value="TYP87734.1"/>
    <property type="molecule type" value="Genomic_DNA"/>
</dbReference>
<gene>
    <name evidence="2" type="ORF">BC792_1358</name>
</gene>
<protein>
    <recommendedName>
        <fullName evidence="4">Signal transducing protein</fullName>
    </recommendedName>
</protein>
<keyword evidence="3" id="KW-1185">Reference proteome</keyword>
<dbReference type="RefSeq" id="WP_148910333.1">
    <property type="nucleotide sequence ID" value="NZ_VNHX01000035.1"/>
</dbReference>
<evidence type="ECO:0000256" key="1">
    <source>
        <dbReference type="SAM" id="Phobius"/>
    </source>
</evidence>
<keyword evidence="1" id="KW-1133">Transmembrane helix</keyword>
<keyword evidence="1" id="KW-0812">Transmembrane</keyword>
<sequence length="170" mass="19214">MSDLLVLRTFSSMEDAKNYQKILTENGIQASIKDNPPGIGMSFLGSTAGHEYEILVHPSDVDNVSSIIEKYEETELIASENEHYLYQFTNKELIEILQKPDEWSQLDYNFAKEILLERGEEIDLNMLTEMKNERLSHLAEPEKSKGYMIITGYIFSVLGGALGIAIGYAL</sequence>
<name>A0A5S5CXB1_9SPHI</name>
<accession>A0A5S5CXB1</accession>
<reference evidence="2 3" key="1">
    <citation type="submission" date="2019-07" db="EMBL/GenBank/DDBJ databases">
        <title>Genomic Encyclopedia of Archaeal and Bacterial Type Strains, Phase II (KMG-II): from individual species to whole genera.</title>
        <authorList>
            <person name="Goeker M."/>
        </authorList>
    </citation>
    <scope>NUCLEOTIDE SEQUENCE [LARGE SCALE GENOMIC DNA]</scope>
    <source>
        <strain evidence="2 3">DSM 18850</strain>
    </source>
</reference>
<evidence type="ECO:0000313" key="2">
    <source>
        <dbReference type="EMBL" id="TYP87734.1"/>
    </source>
</evidence>
<evidence type="ECO:0008006" key="4">
    <source>
        <dbReference type="Google" id="ProtNLM"/>
    </source>
</evidence>
<dbReference type="OrthoDB" id="9814194at2"/>
<dbReference type="Proteomes" id="UP000325105">
    <property type="component" value="Unassembled WGS sequence"/>
</dbReference>